<evidence type="ECO:0000256" key="3">
    <source>
        <dbReference type="ARBA" id="ARBA00022692"/>
    </source>
</evidence>
<evidence type="ECO:0000256" key="2">
    <source>
        <dbReference type="ARBA" id="ARBA00022475"/>
    </source>
</evidence>
<comment type="subcellular location">
    <subcellularLocation>
        <location evidence="1">Cell membrane</location>
    </subcellularLocation>
</comment>
<dbReference type="KEGG" id="dli:dnl_18390"/>
<proteinExistence type="predicted"/>
<dbReference type="InterPro" id="IPR005899">
    <property type="entry name" value="Na_pump_deCOase"/>
</dbReference>
<dbReference type="GO" id="GO:0036376">
    <property type="term" value="P:sodium ion export across plasma membrane"/>
    <property type="evidence" value="ECO:0007669"/>
    <property type="project" value="InterPro"/>
</dbReference>
<keyword evidence="5 6" id="KW-0472">Membrane</keyword>
<dbReference type="Proteomes" id="UP000663720">
    <property type="component" value="Chromosome"/>
</dbReference>
<organism evidence="7 8">
    <name type="scientific">Desulfonema limicola</name>
    <dbReference type="NCBI Taxonomy" id="45656"/>
    <lineage>
        <taxon>Bacteria</taxon>
        <taxon>Pseudomonadati</taxon>
        <taxon>Thermodesulfobacteriota</taxon>
        <taxon>Desulfobacteria</taxon>
        <taxon>Desulfobacterales</taxon>
        <taxon>Desulfococcaceae</taxon>
        <taxon>Desulfonema</taxon>
    </lineage>
</organism>
<evidence type="ECO:0000256" key="5">
    <source>
        <dbReference type="ARBA" id="ARBA00023136"/>
    </source>
</evidence>
<dbReference type="GO" id="GO:0015081">
    <property type="term" value="F:sodium ion transmembrane transporter activity"/>
    <property type="evidence" value="ECO:0007669"/>
    <property type="project" value="InterPro"/>
</dbReference>
<gene>
    <name evidence="7" type="ORF">dnl_18390</name>
</gene>
<dbReference type="GO" id="GO:0005886">
    <property type="term" value="C:plasma membrane"/>
    <property type="evidence" value="ECO:0007669"/>
    <property type="project" value="UniProtKB-SubCell"/>
</dbReference>
<keyword evidence="4 6" id="KW-1133">Transmembrane helix</keyword>
<protein>
    <submittedName>
        <fullName evidence="7">Oxaloacetate decarboxylase domain-containing protein, gamma chain</fullName>
    </submittedName>
</protein>
<evidence type="ECO:0000256" key="1">
    <source>
        <dbReference type="ARBA" id="ARBA00004236"/>
    </source>
</evidence>
<evidence type="ECO:0000313" key="8">
    <source>
        <dbReference type="Proteomes" id="UP000663720"/>
    </source>
</evidence>
<accession>A0A975B6A7</accession>
<keyword evidence="2" id="KW-1003">Cell membrane</keyword>
<dbReference type="RefSeq" id="WP_207691303.1">
    <property type="nucleotide sequence ID" value="NZ_CP061799.1"/>
</dbReference>
<evidence type="ECO:0000256" key="4">
    <source>
        <dbReference type="ARBA" id="ARBA00022989"/>
    </source>
</evidence>
<keyword evidence="8" id="KW-1185">Reference proteome</keyword>
<dbReference type="EMBL" id="CP061799">
    <property type="protein sequence ID" value="QTA79566.1"/>
    <property type="molecule type" value="Genomic_DNA"/>
</dbReference>
<reference evidence="7" key="1">
    <citation type="journal article" date="2021" name="Microb. Physiol.">
        <title>Proteogenomic Insights into the Physiology of Marine, Sulfate-Reducing, Filamentous Desulfonema limicola and Desulfonema magnum.</title>
        <authorList>
            <person name="Schnaars V."/>
            <person name="Wohlbrand L."/>
            <person name="Scheve S."/>
            <person name="Hinrichs C."/>
            <person name="Reinhardt R."/>
            <person name="Rabus R."/>
        </authorList>
    </citation>
    <scope>NUCLEOTIDE SEQUENCE</scope>
    <source>
        <strain evidence="7">5ac10</strain>
    </source>
</reference>
<feature type="transmembrane region" description="Helical" evidence="6">
    <location>
        <begin position="12"/>
        <end position="35"/>
    </location>
</feature>
<evidence type="ECO:0000313" key="7">
    <source>
        <dbReference type="EMBL" id="QTA79566.1"/>
    </source>
</evidence>
<dbReference type="AlphaFoldDB" id="A0A975B6A7"/>
<name>A0A975B6A7_9BACT</name>
<keyword evidence="3 6" id="KW-0812">Transmembrane</keyword>
<dbReference type="Pfam" id="PF04277">
    <property type="entry name" value="OAD_gamma"/>
    <property type="match status" value="1"/>
</dbReference>
<evidence type="ECO:0000256" key="6">
    <source>
        <dbReference type="SAM" id="Phobius"/>
    </source>
</evidence>
<sequence length="137" mass="15236">MTGLEAIAAYNGWNIAIVGISIVFTGLTVLALTIAQLHKILNFLENRGKVKQKQEKDMPVDTAGIILPEGIQESARHFKLLIDYMGQPFSLPRLLEFAEKCGLNRPHSALNDLILSGAIEPDGKGYYLWNKKYPINL</sequence>